<keyword evidence="3" id="KW-1185">Reference proteome</keyword>
<organism evidence="2 3">
    <name type="scientific">Phytophthora megakarya</name>
    <dbReference type="NCBI Taxonomy" id="4795"/>
    <lineage>
        <taxon>Eukaryota</taxon>
        <taxon>Sar</taxon>
        <taxon>Stramenopiles</taxon>
        <taxon>Oomycota</taxon>
        <taxon>Peronosporomycetes</taxon>
        <taxon>Peronosporales</taxon>
        <taxon>Peronosporaceae</taxon>
        <taxon>Phytophthora</taxon>
    </lineage>
</organism>
<name>A0A225VV30_9STRA</name>
<reference evidence="3" key="1">
    <citation type="submission" date="2017-03" db="EMBL/GenBank/DDBJ databases">
        <title>Phytopthora megakarya and P. palmivora, two closely related causual agents of cacao black pod achieved similar genome size and gene model numbers by different mechanisms.</title>
        <authorList>
            <person name="Ali S."/>
            <person name="Shao J."/>
            <person name="Larry D.J."/>
            <person name="Kronmiller B."/>
            <person name="Shen D."/>
            <person name="Strem M.D."/>
            <person name="Melnick R.L."/>
            <person name="Guiltinan M.J."/>
            <person name="Tyler B.M."/>
            <person name="Meinhardt L.W."/>
            <person name="Bailey B.A."/>
        </authorList>
    </citation>
    <scope>NUCLEOTIDE SEQUENCE [LARGE SCALE GENOMIC DNA]</scope>
    <source>
        <strain evidence="3">zdho120</strain>
    </source>
</reference>
<protein>
    <submittedName>
        <fullName evidence="2">Uncharacterized protein</fullName>
    </submittedName>
</protein>
<gene>
    <name evidence="2" type="ORF">PHMEG_00018763</name>
</gene>
<proteinExistence type="predicted"/>
<keyword evidence="1" id="KW-0175">Coiled coil</keyword>
<feature type="coiled-coil region" evidence="1">
    <location>
        <begin position="219"/>
        <end position="246"/>
    </location>
</feature>
<dbReference type="EMBL" id="NBNE01003070">
    <property type="protein sequence ID" value="OWZ08657.1"/>
    <property type="molecule type" value="Genomic_DNA"/>
</dbReference>
<evidence type="ECO:0000256" key="1">
    <source>
        <dbReference type="SAM" id="Coils"/>
    </source>
</evidence>
<accession>A0A225VV30</accession>
<comment type="caution">
    <text evidence="2">The sequence shown here is derived from an EMBL/GenBank/DDBJ whole genome shotgun (WGS) entry which is preliminary data.</text>
</comment>
<dbReference type="Proteomes" id="UP000198211">
    <property type="component" value="Unassembled WGS sequence"/>
</dbReference>
<sequence>MRTPADASADMLPPANFLTPAEVEEMSLAGVIAGVATLADTGMALAHVSRDAQPVYGGPDIHLVGLPALIVAMQGGAKVYPGHGGLEVLLYFKSLDATDLQDLDTLIGGDVADFLPILRPRVAPITLAAERMNNSLSFIHWLLAKIRHLQAASTAESSGTLSSETLVARKNCDAMRREWTAMCRHWGQRVRTLNQDSIDSENFLRQGHRDAEFHHQARIRELTDQVARLQAQLRDSEAARQAAERRATERILDVNALVDFLMGNQPKINVMFNWMRLAALLLWRGR</sequence>
<dbReference type="AlphaFoldDB" id="A0A225VV30"/>
<evidence type="ECO:0000313" key="2">
    <source>
        <dbReference type="EMBL" id="OWZ08657.1"/>
    </source>
</evidence>
<evidence type="ECO:0000313" key="3">
    <source>
        <dbReference type="Proteomes" id="UP000198211"/>
    </source>
</evidence>